<dbReference type="EMBL" id="JAHWGI010001023">
    <property type="protein sequence ID" value="KAK3920837.1"/>
    <property type="molecule type" value="Genomic_DNA"/>
</dbReference>
<organism evidence="4 5">
    <name type="scientific">Frankliniella fusca</name>
    <dbReference type="NCBI Taxonomy" id="407009"/>
    <lineage>
        <taxon>Eukaryota</taxon>
        <taxon>Metazoa</taxon>
        <taxon>Ecdysozoa</taxon>
        <taxon>Arthropoda</taxon>
        <taxon>Hexapoda</taxon>
        <taxon>Insecta</taxon>
        <taxon>Pterygota</taxon>
        <taxon>Neoptera</taxon>
        <taxon>Paraneoptera</taxon>
        <taxon>Thysanoptera</taxon>
        <taxon>Terebrantia</taxon>
        <taxon>Thripoidea</taxon>
        <taxon>Thripidae</taxon>
        <taxon>Frankliniella</taxon>
    </lineage>
</organism>
<feature type="compositionally biased region" description="Polar residues" evidence="2">
    <location>
        <begin position="426"/>
        <end position="437"/>
    </location>
</feature>
<proteinExistence type="inferred from homology"/>
<dbReference type="GO" id="GO:0000076">
    <property type="term" value="P:DNA replication checkpoint signaling"/>
    <property type="evidence" value="ECO:0007669"/>
    <property type="project" value="TreeGrafter"/>
</dbReference>
<dbReference type="Pfam" id="PF26019">
    <property type="entry name" value="HTH_TIMELESS"/>
    <property type="match status" value="2"/>
</dbReference>
<feature type="compositionally biased region" description="Polar residues" evidence="2">
    <location>
        <begin position="591"/>
        <end position="616"/>
    </location>
</feature>
<accession>A0AAE1HGB0</accession>
<dbReference type="GO" id="GO:0009649">
    <property type="term" value="P:entrainment of circadian clock"/>
    <property type="evidence" value="ECO:0007669"/>
    <property type="project" value="TreeGrafter"/>
</dbReference>
<feature type="compositionally biased region" description="Polar residues" evidence="2">
    <location>
        <begin position="562"/>
        <end position="583"/>
    </location>
</feature>
<evidence type="ECO:0000259" key="3">
    <source>
        <dbReference type="Pfam" id="PF05029"/>
    </source>
</evidence>
<gene>
    <name evidence="4" type="ORF">KUF71_010074</name>
</gene>
<evidence type="ECO:0000313" key="5">
    <source>
        <dbReference type="Proteomes" id="UP001219518"/>
    </source>
</evidence>
<dbReference type="GO" id="GO:0043111">
    <property type="term" value="P:replication fork arrest"/>
    <property type="evidence" value="ECO:0007669"/>
    <property type="project" value="TreeGrafter"/>
</dbReference>
<dbReference type="AlphaFoldDB" id="A0AAE1HGB0"/>
<evidence type="ECO:0000256" key="1">
    <source>
        <dbReference type="ARBA" id="ARBA00008174"/>
    </source>
</evidence>
<dbReference type="InterPro" id="IPR007725">
    <property type="entry name" value="TIMELESS_C"/>
</dbReference>
<comment type="caution">
    <text evidence="4">The sequence shown here is derived from an EMBL/GenBank/DDBJ whole genome shotgun (WGS) entry which is preliminary data.</text>
</comment>
<dbReference type="PANTHER" id="PTHR22940:SF4">
    <property type="entry name" value="PROTEIN TIMELESS HOMOLOG"/>
    <property type="match status" value="1"/>
</dbReference>
<dbReference type="GO" id="GO:0003677">
    <property type="term" value="F:DNA binding"/>
    <property type="evidence" value="ECO:0007669"/>
    <property type="project" value="TreeGrafter"/>
</dbReference>
<name>A0AAE1HGB0_9NEOP</name>
<reference evidence="4" key="1">
    <citation type="submission" date="2021-07" db="EMBL/GenBank/DDBJ databases">
        <authorList>
            <person name="Catto M.A."/>
            <person name="Jacobson A."/>
            <person name="Kennedy G."/>
            <person name="Labadie P."/>
            <person name="Hunt B.G."/>
            <person name="Srinivasan R."/>
        </authorList>
    </citation>
    <scope>NUCLEOTIDE SEQUENCE</scope>
    <source>
        <strain evidence="4">PL_HMW_Pooled</strain>
        <tissue evidence="4">Head</tissue>
    </source>
</reference>
<feature type="compositionally biased region" description="Polar residues" evidence="2">
    <location>
        <begin position="523"/>
        <end position="533"/>
    </location>
</feature>
<dbReference type="Proteomes" id="UP001219518">
    <property type="component" value="Unassembled WGS sequence"/>
</dbReference>
<dbReference type="InterPro" id="IPR044998">
    <property type="entry name" value="Timeless"/>
</dbReference>
<reference evidence="4" key="2">
    <citation type="journal article" date="2023" name="BMC Genomics">
        <title>Pest status, molecular evolution, and epigenetic factors derived from the genome assembly of Frankliniella fusca, a thysanopteran phytovirus vector.</title>
        <authorList>
            <person name="Catto M.A."/>
            <person name="Labadie P.E."/>
            <person name="Jacobson A.L."/>
            <person name="Kennedy G.G."/>
            <person name="Srinivasan R."/>
            <person name="Hunt B.G."/>
        </authorList>
    </citation>
    <scope>NUCLEOTIDE SEQUENCE</scope>
    <source>
        <strain evidence="4">PL_HMW_Pooled</strain>
    </source>
</reference>
<comment type="similarity">
    <text evidence="1">Belongs to the timeless family.</text>
</comment>
<feature type="region of interest" description="Disordered" evidence="2">
    <location>
        <begin position="486"/>
        <end position="668"/>
    </location>
</feature>
<evidence type="ECO:0000313" key="4">
    <source>
        <dbReference type="EMBL" id="KAK3920837.1"/>
    </source>
</evidence>
<feature type="compositionally biased region" description="Basic and acidic residues" evidence="2">
    <location>
        <begin position="289"/>
        <end position="300"/>
    </location>
</feature>
<sequence length="668" mass="74623">MCPCLRMVHSRTVQAAGYLLQKFEENSVFTNHCVAKLLHRIAWEAKMPGMLFQASLFRSFQRILKSPLPQHKELQKLAQYVVRKFVELATKNPLIYIELLFWKSSRDAYEIEEGYGSYKEKSAAEKKAWKEEEEDELRTLFAEFQRDQPGGDVVDWILKRLINQDRTAAGVRKKMKELFLIVPKAKDKPPKEWGEEEINQLQELFDQFRDSGNTLDDILTRLTVKRPKIRVIDKIVELGLVNDRKELRKKGGKSKSGNLRRVFHESDGELLDTASDTDDDTSGSSVKTSKKDTSDRDRMALKKARRGKTGRAPQGQVTAMLLQVLSSGLNGGLQWLKDSLDEAAEDLEKDPTSEDVDGVPLVPVGNDADAAMESPIFQRLLQALGILPPFDEQETYWRIPGDMKAPEMRLKAETIQSALGGTLSIEQVSGQENTNLSGDERVNEESSESEDEFSALRRITASNRIESTSEKTESAFGNLLKSNAASTVEKKKAQKEKKKRYHIAKSDESGDETVSEDKRETTSQKSLTSINLDSDSDDEFNAPHTSTQVQRRAVIDSDSENESCAPTASQTSQRARQSVITSDSDSETDAPLNTSAKSHQAKSSPLKESSIMNSAQRGAISSDEEMDPSSNVTARTNKGTKHFLSSSEDSAGENSPKKARSEIMGLRM</sequence>
<feature type="compositionally biased region" description="Polar residues" evidence="2">
    <location>
        <begin position="628"/>
        <end position="653"/>
    </location>
</feature>
<dbReference type="GO" id="GO:0031298">
    <property type="term" value="C:replication fork protection complex"/>
    <property type="evidence" value="ECO:0007669"/>
    <property type="project" value="TreeGrafter"/>
</dbReference>
<dbReference type="PANTHER" id="PTHR22940">
    <property type="entry name" value="TIMEOUT/TIMELESS-2"/>
    <property type="match status" value="1"/>
</dbReference>
<feature type="compositionally biased region" description="Basic residues" evidence="2">
    <location>
        <begin position="492"/>
        <end position="503"/>
    </location>
</feature>
<feature type="domain" description="Timeless C-terminal" evidence="3">
    <location>
        <begin position="323"/>
        <end position="408"/>
    </location>
</feature>
<feature type="region of interest" description="Disordered" evidence="2">
    <location>
        <begin position="426"/>
        <end position="455"/>
    </location>
</feature>
<protein>
    <submittedName>
        <fullName evidence="4">Protein timeless-like protein</fullName>
    </submittedName>
</protein>
<dbReference type="Pfam" id="PF05029">
    <property type="entry name" value="TIMELESS_C"/>
    <property type="match status" value="1"/>
</dbReference>
<feature type="region of interest" description="Disordered" evidence="2">
    <location>
        <begin position="270"/>
        <end position="315"/>
    </location>
</feature>
<dbReference type="GO" id="GO:0006281">
    <property type="term" value="P:DNA repair"/>
    <property type="evidence" value="ECO:0007669"/>
    <property type="project" value="TreeGrafter"/>
</dbReference>
<evidence type="ECO:0000256" key="2">
    <source>
        <dbReference type="SAM" id="MobiDB-lite"/>
    </source>
</evidence>
<keyword evidence="5" id="KW-1185">Reference proteome</keyword>